<evidence type="ECO:0000256" key="16">
    <source>
        <dbReference type="SAM" id="SignalP"/>
    </source>
</evidence>
<keyword evidence="6 16" id="KW-0732">Signal</keyword>
<feature type="disulfide bond" evidence="15">
    <location>
        <begin position="189"/>
        <end position="216"/>
    </location>
</feature>
<dbReference type="FunFam" id="2.10.70.10:FF:000130">
    <property type="entry name" value="Complement factor H"/>
    <property type="match status" value="1"/>
</dbReference>
<feature type="disulfide bond" evidence="15">
    <location>
        <begin position="126"/>
        <end position="153"/>
    </location>
</feature>
<dbReference type="FunFam" id="2.10.70.10:FF:000014">
    <property type="entry name" value="Membrane cofactor protein"/>
    <property type="match status" value="1"/>
</dbReference>
<comment type="caution">
    <text evidence="15">Lacks conserved residue(s) required for the propagation of feature annotation.</text>
</comment>
<evidence type="ECO:0000256" key="5">
    <source>
        <dbReference type="ARBA" id="ARBA00022659"/>
    </source>
</evidence>
<feature type="domain" description="Sushi" evidence="17">
    <location>
        <begin position="680"/>
        <end position="737"/>
    </location>
</feature>
<dbReference type="GeneTree" id="ENSGT00940000154386"/>
<dbReference type="EMBL" id="AAKN02018068">
    <property type="status" value="NOT_ANNOTATED_CDS"/>
    <property type="molecule type" value="Genomic_DNA"/>
</dbReference>
<comment type="subcellular location">
    <subcellularLocation>
        <location evidence="1">Secreted</location>
    </subcellularLocation>
</comment>
<feature type="domain" description="Sushi" evidence="17">
    <location>
        <begin position="927"/>
        <end position="984"/>
    </location>
</feature>
<evidence type="ECO:0000256" key="6">
    <source>
        <dbReference type="ARBA" id="ARBA00022729"/>
    </source>
</evidence>
<dbReference type="Pfam" id="PF00084">
    <property type="entry name" value="Sushi"/>
    <property type="match status" value="17"/>
</dbReference>
<dbReference type="STRING" id="10141.ENSCPOP00000005165"/>
<feature type="domain" description="Sushi" evidence="17">
    <location>
        <begin position="857"/>
        <end position="926"/>
    </location>
</feature>
<dbReference type="AlphaFoldDB" id="H0V657"/>
<dbReference type="GO" id="GO:0007596">
    <property type="term" value="P:blood coagulation"/>
    <property type="evidence" value="ECO:0007669"/>
    <property type="project" value="UniProtKB-ARBA"/>
</dbReference>
<feature type="domain" description="Sushi" evidence="17">
    <location>
        <begin position="985"/>
        <end position="1043"/>
    </location>
</feature>
<evidence type="ECO:0000256" key="13">
    <source>
        <dbReference type="ARBA" id="ARBA00062308"/>
    </source>
</evidence>
<reference evidence="19" key="1">
    <citation type="journal article" date="2011" name="Nature">
        <title>A high-resolution map of human evolutionary constraint using 29 mammals.</title>
        <authorList>
            <person name="Lindblad-Toh K."/>
            <person name="Garber M."/>
            <person name="Zuk O."/>
            <person name="Lin M.F."/>
            <person name="Parker B.J."/>
            <person name="Washietl S."/>
            <person name="Kheradpour P."/>
            <person name="Ernst J."/>
            <person name="Jordan G."/>
            <person name="Mauceli E."/>
            <person name="Ward L.D."/>
            <person name="Lowe C.B."/>
            <person name="Holloway A.K."/>
            <person name="Clamp M."/>
            <person name="Gnerre S."/>
            <person name="Alfoldi J."/>
            <person name="Beal K."/>
            <person name="Chang J."/>
            <person name="Clawson H."/>
            <person name="Cuff J."/>
            <person name="Di Palma F."/>
            <person name="Fitzgerald S."/>
            <person name="Flicek P."/>
            <person name="Guttman M."/>
            <person name="Hubisz M.J."/>
            <person name="Jaffe D.B."/>
            <person name="Jungreis I."/>
            <person name="Kent W.J."/>
            <person name="Kostka D."/>
            <person name="Lara M."/>
            <person name="Martins A.L."/>
            <person name="Massingham T."/>
            <person name="Moltke I."/>
            <person name="Raney B.J."/>
            <person name="Rasmussen M.D."/>
            <person name="Robinson J."/>
            <person name="Stark A."/>
            <person name="Vilella A.J."/>
            <person name="Wen J."/>
            <person name="Xie X."/>
            <person name="Zody M.C."/>
            <person name="Baldwin J."/>
            <person name="Bloom T."/>
            <person name="Chin C.W."/>
            <person name="Heiman D."/>
            <person name="Nicol R."/>
            <person name="Nusbaum C."/>
            <person name="Young S."/>
            <person name="Wilkinson J."/>
            <person name="Worley K.C."/>
            <person name="Kovar C.L."/>
            <person name="Muzny D.M."/>
            <person name="Gibbs R.A."/>
            <person name="Cree A."/>
            <person name="Dihn H.H."/>
            <person name="Fowler G."/>
            <person name="Jhangiani S."/>
            <person name="Joshi V."/>
            <person name="Lee S."/>
            <person name="Lewis L.R."/>
            <person name="Nazareth L.V."/>
            <person name="Okwuonu G."/>
            <person name="Santibanez J."/>
            <person name="Warren W.C."/>
            <person name="Mardis E.R."/>
            <person name="Weinstock G.M."/>
            <person name="Wilson R.K."/>
            <person name="Delehaunty K."/>
            <person name="Dooling D."/>
            <person name="Fronik C."/>
            <person name="Fulton L."/>
            <person name="Fulton B."/>
            <person name="Graves T."/>
            <person name="Minx P."/>
            <person name="Sodergren E."/>
            <person name="Birney E."/>
            <person name="Margulies E.H."/>
            <person name="Herrero J."/>
            <person name="Green E.D."/>
            <person name="Haussler D."/>
            <person name="Siepel A."/>
            <person name="Goldman N."/>
            <person name="Pollard K.S."/>
            <person name="Pedersen J.S."/>
            <person name="Lander E.S."/>
            <person name="Kellis M."/>
        </authorList>
    </citation>
    <scope>NUCLEOTIDE SEQUENCE [LARGE SCALE GENOMIC DNA]</scope>
    <source>
        <strain evidence="19">2N</strain>
    </source>
</reference>
<feature type="disulfide bond" evidence="15">
    <location>
        <begin position="1107"/>
        <end position="1150"/>
    </location>
</feature>
<dbReference type="EMBL" id="AAKN02018072">
    <property type="status" value="NOT_ANNOTATED_CDS"/>
    <property type="molecule type" value="Genomic_DNA"/>
</dbReference>
<dbReference type="SMART" id="SM00032">
    <property type="entry name" value="CCP"/>
    <property type="match status" value="18"/>
</dbReference>
<feature type="signal peptide" evidence="16">
    <location>
        <begin position="1"/>
        <end position="30"/>
    </location>
</feature>
<evidence type="ECO:0000259" key="17">
    <source>
        <dbReference type="PROSITE" id="PS50923"/>
    </source>
</evidence>
<evidence type="ECO:0000256" key="4">
    <source>
        <dbReference type="ARBA" id="ARBA00022641"/>
    </source>
</evidence>
<feature type="domain" description="Sushi" evidence="17">
    <location>
        <begin position="798"/>
        <end position="855"/>
    </location>
</feature>
<feature type="disulfide bond" evidence="15">
    <location>
        <begin position="1046"/>
        <end position="1089"/>
    </location>
</feature>
<gene>
    <name evidence="18" type="primary">LOC100733902</name>
</gene>
<dbReference type="FunFam" id="2.10.70.10:FF:000041">
    <property type="entry name" value="Complement factor H"/>
    <property type="match status" value="2"/>
</dbReference>
<evidence type="ECO:0000256" key="7">
    <source>
        <dbReference type="ARBA" id="ARBA00022737"/>
    </source>
</evidence>
<dbReference type="InterPro" id="IPR035976">
    <property type="entry name" value="Sushi/SCR/CCP_sf"/>
</dbReference>
<evidence type="ECO:0000256" key="1">
    <source>
        <dbReference type="ARBA" id="ARBA00004613"/>
    </source>
</evidence>
<dbReference type="FunCoup" id="H0V657">
    <property type="interactions" value="234"/>
</dbReference>
<reference evidence="18" key="3">
    <citation type="submission" date="2025-09" db="UniProtKB">
        <authorList>
            <consortium name="Ensembl"/>
        </authorList>
    </citation>
    <scope>IDENTIFICATION</scope>
    <source>
        <strain evidence="18">2N</strain>
    </source>
</reference>
<dbReference type="FunFam" id="2.10.70.10:FF:000060">
    <property type="entry name" value="Complement inhibitory factor H"/>
    <property type="match status" value="1"/>
</dbReference>
<organism evidence="18 19">
    <name type="scientific">Cavia porcellus</name>
    <name type="common">Guinea pig</name>
    <dbReference type="NCBI Taxonomy" id="10141"/>
    <lineage>
        <taxon>Eukaryota</taxon>
        <taxon>Metazoa</taxon>
        <taxon>Chordata</taxon>
        <taxon>Craniata</taxon>
        <taxon>Vertebrata</taxon>
        <taxon>Euteleostomi</taxon>
        <taxon>Mammalia</taxon>
        <taxon>Eutheria</taxon>
        <taxon>Euarchontoglires</taxon>
        <taxon>Glires</taxon>
        <taxon>Rodentia</taxon>
        <taxon>Hystricomorpha</taxon>
        <taxon>Caviidae</taxon>
        <taxon>Cavia</taxon>
    </lineage>
</organism>
<dbReference type="FunFam" id="2.10.70.10:FF:000026">
    <property type="entry name" value="Complement inhibitory factor H"/>
    <property type="match status" value="3"/>
</dbReference>
<feature type="domain" description="Sushi" evidence="17">
    <location>
        <begin position="398"/>
        <end position="455"/>
    </location>
</feature>
<keyword evidence="2" id="KW-0964">Secreted</keyword>
<feature type="domain" description="Sushi" evidence="17">
    <location>
        <begin position="156"/>
        <end position="218"/>
    </location>
</feature>
<dbReference type="InterPro" id="IPR000436">
    <property type="entry name" value="Sushi_SCR_CCP_dom"/>
</dbReference>
<evidence type="ECO:0000256" key="8">
    <source>
        <dbReference type="ARBA" id="ARBA00022859"/>
    </source>
</evidence>
<feature type="disulfide bond" evidence="15">
    <location>
        <begin position="621"/>
        <end position="664"/>
    </location>
</feature>
<accession>H0V657</accession>
<feature type="domain" description="Sushi" evidence="17">
    <location>
        <begin position="457"/>
        <end position="518"/>
    </location>
</feature>
<keyword evidence="3" id="KW-0399">Innate immunity</keyword>
<dbReference type="PROSITE" id="PS50923">
    <property type="entry name" value="SUSHI"/>
    <property type="match status" value="17"/>
</dbReference>
<dbReference type="Ensembl" id="ENSCPOT00000005789.3">
    <property type="protein sequence ID" value="ENSCPOP00000005165.3"/>
    <property type="gene ID" value="ENSCPOG00000005727.4"/>
</dbReference>
<dbReference type="GO" id="GO:0006957">
    <property type="term" value="P:complement activation, alternative pathway"/>
    <property type="evidence" value="ECO:0007669"/>
    <property type="project" value="UniProtKB-KW"/>
</dbReference>
<dbReference type="CDD" id="cd00033">
    <property type="entry name" value="CCP"/>
    <property type="match status" value="15"/>
</dbReference>
<keyword evidence="19" id="KW-1185">Reference proteome</keyword>
<dbReference type="EMBL" id="AAKN02018067">
    <property type="status" value="NOT_ANNOTATED_CDS"/>
    <property type="molecule type" value="Genomic_DNA"/>
</dbReference>
<evidence type="ECO:0000256" key="3">
    <source>
        <dbReference type="ARBA" id="ARBA00022588"/>
    </source>
</evidence>
<dbReference type="HOGENOM" id="CLU_003511_0_0_1"/>
<dbReference type="PANTHER" id="PTHR45785:SF7">
    <property type="entry name" value="COMPLEMENT FACTOR H"/>
    <property type="match status" value="1"/>
</dbReference>
<evidence type="ECO:0000313" key="19">
    <source>
        <dbReference type="Proteomes" id="UP000005447"/>
    </source>
</evidence>
<feature type="domain" description="Sushi" evidence="17">
    <location>
        <begin position="1044"/>
        <end position="1102"/>
    </location>
</feature>
<proteinExistence type="predicted"/>
<keyword evidence="8" id="KW-0391">Immunity</keyword>
<feature type="domain" description="Sushi" evidence="17">
    <location>
        <begin position="1105"/>
        <end position="1163"/>
    </location>
</feature>
<evidence type="ECO:0000256" key="12">
    <source>
        <dbReference type="ARBA" id="ARBA00055185"/>
    </source>
</evidence>
<feature type="disulfide bond" evidence="15">
    <location>
        <begin position="987"/>
        <end position="1030"/>
    </location>
</feature>
<dbReference type="OMA" id="NIMTCTE"/>
<feature type="domain" description="Sushi" evidence="17">
    <location>
        <begin position="219"/>
        <end position="275"/>
    </location>
</feature>
<dbReference type="EMBL" id="AAKN02018069">
    <property type="status" value="NOT_ANNOTATED_CDS"/>
    <property type="molecule type" value="Genomic_DNA"/>
</dbReference>
<evidence type="ECO:0000256" key="2">
    <source>
        <dbReference type="ARBA" id="ARBA00022525"/>
    </source>
</evidence>
<protein>
    <recommendedName>
        <fullName evidence="14">Complement factor H</fullName>
    </recommendedName>
</protein>
<dbReference type="Bgee" id="ENSCPOG00000005727">
    <property type="expression patterns" value="Expressed in liver and 11 other cell types or tissues"/>
</dbReference>
<evidence type="ECO:0000256" key="10">
    <source>
        <dbReference type="ARBA" id="ARBA00023162"/>
    </source>
</evidence>
<feature type="domain" description="Sushi" evidence="17">
    <location>
        <begin position="276"/>
        <end position="333"/>
    </location>
</feature>
<dbReference type="VEuPathDB" id="HostDB:ENSCPOG00000005727"/>
<evidence type="ECO:0000256" key="9">
    <source>
        <dbReference type="ARBA" id="ARBA00023157"/>
    </source>
</evidence>
<dbReference type="SUPFAM" id="SSF57535">
    <property type="entry name" value="Complement control module/SCR domain"/>
    <property type="match status" value="18"/>
</dbReference>
<name>H0V657_CAVPO</name>
<feature type="domain" description="Sushi" evidence="17">
    <location>
        <begin position="31"/>
        <end position="94"/>
    </location>
</feature>
<comment type="subunit">
    <text evidence="13">Homodimer. Also forms homooligomers. Interacts with complement protein C3b; this interaction inhibits complement activation. Interacts with complement protein C3d. Interacts with CR3/ITGAM; this interaction mediates adhesion of neutrophils to pathogens leading to pathogen clearance.</text>
</comment>
<dbReference type="InParanoid" id="H0V657"/>
<evidence type="ECO:0000313" key="18">
    <source>
        <dbReference type="Ensembl" id="ENSCPOP00000005165.3"/>
    </source>
</evidence>
<dbReference type="EMBL" id="AAKN02018071">
    <property type="status" value="NOT_ANNOTATED_CDS"/>
    <property type="molecule type" value="Genomic_DNA"/>
</dbReference>
<keyword evidence="7" id="KW-0677">Repeat</keyword>
<keyword evidence="11" id="KW-0325">Glycoprotein</keyword>
<reference evidence="18" key="2">
    <citation type="submission" date="2025-08" db="UniProtKB">
        <authorList>
            <consortium name="Ensembl"/>
        </authorList>
    </citation>
    <scope>IDENTIFICATION</scope>
    <source>
        <strain evidence="18">2N</strain>
    </source>
</reference>
<keyword evidence="5 15" id="KW-0768">Sushi</keyword>
<comment type="function">
    <text evidence="12">Glycoprotein that plays an essential role in maintaining a well-balanced immune response by modulating complement activation. Acts as a soluble inhibitor of complement, where its binding to self markers such as glycan structures prevents complement activation and amplification on cell surfaces. Accelerates the decay of the complement alternative pathway (AP) C3 convertase C3bBb, thus preventing local formation of more C3b, the central player of the complement amplification loop. As a cofactor of the serine protease factor I, CFH also regulates proteolytic degradation of already-deposited C3b. In addition, mediates several cellular responses through interaction with specific receptors. For example, interacts with CR3/ITGAM receptor and thereby mediates the adhesion of human neutrophils to different pathogens. In turn, these pathogens are phagocytosed and destroyed.</text>
</comment>
<feature type="domain" description="Sushi" evidence="17">
    <location>
        <begin position="742"/>
        <end position="796"/>
    </location>
</feature>
<feature type="domain" description="Sushi" evidence="17">
    <location>
        <begin position="95"/>
        <end position="155"/>
    </location>
</feature>
<sequence>TVRALLQIYIQSMRLQAKIIWFILWAACVAQDCKGPPPRPSIEMLSGSWPDKIYPERTEAIYKCRPGYITLGTIIRACKNGEWVSLNPNRICRKKPCGHPGDTPFGSFELAVGDRFEYGAKVIYTCETGYQLVGEIDFRICDADGWTNEIPICEVVKCLPPTGPENGRLISALEPDQEYYFGQVVQFECNSGFKIEGHKEIYCSENGLWNNEKPKCVAISCKAPEIRNGYPISPKTIYKENERFQYKCNQGFEYSVRGDALCTNSGWSPEPLCEEKTCTPPYIPNGFYSPQRIKHRAGDEVTYKCKDGFYPASRGNTAKCTSSGWIPAPRCSLKPCDFPEIKHGALHYESYYRPYFPVPIGKYYSYFCHENFAPPSLSRWDHIYCTKDGWSPKVPCIRKCFHDYVENGNSPRKTETYVQDQSVAVKCFPGYSLPNGQNRITCTENGWSPLPKCSRIKTCSKSDIEIENGFLSESDYLYVLNKKTQFKCKPGYLTPDGETSGQITCLENGWSDQPTCIKSCELPVFENAGTKNNRTWFKVNDKLDYECHVGYENKLRQKECTVPQIEKYVLAVPTKEKYKVGDLLTFSCRQGLTRVGPDSVQCYHFGWSPNVPKCKDQVRACGQPPELLNGEMTEAMKDVYDHNEEVEYKCHPRFLLKGPNKIQCVDGSWTTLPICIEEKRTCENVPELAHGYALPSNPPYHHGDSVDFSCTETFTMIGHRSITCVTGMWTQLPECVAIDQLQNCKPPNVVIHQANQPDKTEFHHNTSVSYKCRGKQKLQHTTCVNGRWEPEPTCTKKPLCAPPPQIPKAQNMITTVKYKDGERVSILCQENYLLLGTEEIVCKQGVWHSLPHCVEKIACSQPPRINYGTIIDSSGPSKERKETRQRRLYAHGTKLNYTCEDGFVLSSGQGITCHLGKWSLPPECIGLPCESPPSIPNGFVYQELENYQYGAEVTYNCLEGFGINGPAFIRCLGRNWSTPPICIRTDCFNVPTFEGVLLAQQKKDFYRSGEQVTYRCPSSYHLEGSDTVTCVNGKWIGEPKCKDISCVNPPIVKNATIISDQMAKYPPGERVQYQCNKQFEMFGDAEVMCLNGTWTEPPLCKDSTGKCGPPPSIANGDITSFPLAAYLPHSTVEYQCQNLYELQGDQQIVCKNGEWSKPPICLKPCVILEDTMEKHNLTLMWKKNQKLYSPSGDTVEFKCKDGYSSPTSKSLRVMCRDGHMDYPSCV</sequence>
<dbReference type="GO" id="GO:0005576">
    <property type="term" value="C:extracellular region"/>
    <property type="evidence" value="ECO:0007669"/>
    <property type="project" value="UniProtKB-SubCell"/>
</dbReference>
<keyword evidence="4" id="KW-0765">Sulfation</keyword>
<evidence type="ECO:0000256" key="11">
    <source>
        <dbReference type="ARBA" id="ARBA00023180"/>
    </source>
</evidence>
<dbReference type="GO" id="GO:0008201">
    <property type="term" value="F:heparin binding"/>
    <property type="evidence" value="ECO:0007669"/>
    <property type="project" value="UniProtKB-ARBA"/>
</dbReference>
<feature type="chain" id="PRO_5012452246" description="Complement factor H" evidence="16">
    <location>
        <begin position="31"/>
        <end position="1226"/>
    </location>
</feature>
<dbReference type="EMBL" id="AAKN02018070">
    <property type="status" value="NOT_ANNOTATED_CDS"/>
    <property type="molecule type" value="Genomic_DNA"/>
</dbReference>
<dbReference type="Proteomes" id="UP000005447">
    <property type="component" value="Unassembled WGS sequence"/>
</dbReference>
<feature type="domain" description="Sushi" evidence="17">
    <location>
        <begin position="619"/>
        <end position="677"/>
    </location>
</feature>
<dbReference type="FunFam" id="2.10.70.10:FF:000054">
    <property type="entry name" value="Complement inhibitory factor H"/>
    <property type="match status" value="1"/>
</dbReference>
<feature type="domain" description="Sushi" evidence="17">
    <location>
        <begin position="558"/>
        <end position="616"/>
    </location>
</feature>
<evidence type="ECO:0000256" key="15">
    <source>
        <dbReference type="PROSITE-ProRule" id="PRU00302"/>
    </source>
</evidence>
<evidence type="ECO:0000256" key="14">
    <source>
        <dbReference type="ARBA" id="ARBA00073358"/>
    </source>
</evidence>
<dbReference type="Gene3D" id="2.10.70.10">
    <property type="entry name" value="Complement Module, domain 1"/>
    <property type="match status" value="20"/>
</dbReference>
<dbReference type="InterPro" id="IPR051503">
    <property type="entry name" value="ComplSys_Reg/VirEntry_Med"/>
</dbReference>
<dbReference type="PANTHER" id="PTHR45785">
    <property type="entry name" value="COMPLEMENT FACTOR H-RELATED"/>
    <property type="match status" value="1"/>
</dbReference>
<keyword evidence="9 15" id="KW-1015">Disulfide bond</keyword>
<keyword evidence="10" id="KW-0179">Complement alternate pathway</keyword>
<dbReference type="GO" id="GO:0030449">
    <property type="term" value="P:regulation of complement activation"/>
    <property type="evidence" value="ECO:0007669"/>
    <property type="project" value="UniProtKB-ARBA"/>
</dbReference>